<dbReference type="Pfam" id="PF03106">
    <property type="entry name" value="WRKY"/>
    <property type="match status" value="1"/>
</dbReference>
<dbReference type="SMART" id="SM00774">
    <property type="entry name" value="WRKY"/>
    <property type="match status" value="1"/>
</dbReference>
<gene>
    <name evidence="8" type="ORF">PIB30_050226</name>
</gene>
<name>A0ABU6YG68_9FABA</name>
<dbReference type="SUPFAM" id="SSF118290">
    <property type="entry name" value="WRKY DNA-binding domain"/>
    <property type="match status" value="1"/>
</dbReference>
<dbReference type="InterPro" id="IPR044810">
    <property type="entry name" value="WRKY_plant"/>
</dbReference>
<dbReference type="EMBL" id="JASCZI010241999">
    <property type="protein sequence ID" value="MED6208989.1"/>
    <property type="molecule type" value="Genomic_DNA"/>
</dbReference>
<proteinExistence type="predicted"/>
<feature type="compositionally biased region" description="Basic and acidic residues" evidence="6">
    <location>
        <begin position="187"/>
        <end position="201"/>
    </location>
</feature>
<feature type="region of interest" description="Disordered" evidence="6">
    <location>
        <begin position="1"/>
        <end position="31"/>
    </location>
</feature>
<comment type="subcellular location">
    <subcellularLocation>
        <location evidence="1">Nucleus</location>
    </subcellularLocation>
</comment>
<dbReference type="PROSITE" id="PS50811">
    <property type="entry name" value="WRKY"/>
    <property type="match status" value="1"/>
</dbReference>
<dbReference type="PANTHER" id="PTHR31221:SF90">
    <property type="entry name" value="WRKY TRANSCRIPTION FACTOR 44"/>
    <property type="match status" value="1"/>
</dbReference>
<keyword evidence="4" id="KW-0804">Transcription</keyword>
<accession>A0ABU6YG68</accession>
<keyword evidence="3" id="KW-0238">DNA-binding</keyword>
<keyword evidence="9" id="KW-1185">Reference proteome</keyword>
<comment type="caution">
    <text evidence="8">The sequence shown here is derived from an EMBL/GenBank/DDBJ whole genome shotgun (WGS) entry which is preliminary data.</text>
</comment>
<evidence type="ECO:0000256" key="4">
    <source>
        <dbReference type="ARBA" id="ARBA00023163"/>
    </source>
</evidence>
<evidence type="ECO:0000259" key="7">
    <source>
        <dbReference type="PROSITE" id="PS50811"/>
    </source>
</evidence>
<evidence type="ECO:0000313" key="9">
    <source>
        <dbReference type="Proteomes" id="UP001341840"/>
    </source>
</evidence>
<evidence type="ECO:0000313" key="8">
    <source>
        <dbReference type="EMBL" id="MED6208989.1"/>
    </source>
</evidence>
<dbReference type="InterPro" id="IPR036576">
    <property type="entry name" value="WRKY_dom_sf"/>
</dbReference>
<feature type="compositionally biased region" description="Low complexity" evidence="6">
    <location>
        <begin position="89"/>
        <end position="99"/>
    </location>
</feature>
<evidence type="ECO:0000256" key="6">
    <source>
        <dbReference type="SAM" id="MobiDB-lite"/>
    </source>
</evidence>
<feature type="domain" description="WRKY" evidence="7">
    <location>
        <begin position="112"/>
        <end position="177"/>
    </location>
</feature>
<protein>
    <recommendedName>
        <fullName evidence="7">WRKY domain-containing protein</fullName>
    </recommendedName>
</protein>
<keyword evidence="5" id="KW-0539">Nucleus</keyword>
<keyword evidence="2" id="KW-0805">Transcription regulation</keyword>
<dbReference type="Proteomes" id="UP001341840">
    <property type="component" value="Unassembled WGS sequence"/>
</dbReference>
<sequence length="201" mass="22134">MVADGGAQDVWSNNHSDRNDGRTENQSDTGLAANSVYGVKALQPNDSILNACGGSPENSCGLSGECEQGSKGFEAEEDEPRSKRRRNENQSNEAAASEEAVTEPRIVLQSSTDSEIIGDGFRWRKYGQKVVKGNPYPRSYYRCTNVKCNVRKHVERAIDDPRAFVTTYEGKHNHEMPIKNTNPNVPSEKDSQASLSKADKP</sequence>
<dbReference type="InterPro" id="IPR003657">
    <property type="entry name" value="WRKY_dom"/>
</dbReference>
<dbReference type="Gene3D" id="2.20.25.80">
    <property type="entry name" value="WRKY domain"/>
    <property type="match status" value="1"/>
</dbReference>
<feature type="region of interest" description="Disordered" evidence="6">
    <location>
        <begin position="53"/>
        <end position="107"/>
    </location>
</feature>
<evidence type="ECO:0000256" key="1">
    <source>
        <dbReference type="ARBA" id="ARBA00004123"/>
    </source>
</evidence>
<organism evidence="8 9">
    <name type="scientific">Stylosanthes scabra</name>
    <dbReference type="NCBI Taxonomy" id="79078"/>
    <lineage>
        <taxon>Eukaryota</taxon>
        <taxon>Viridiplantae</taxon>
        <taxon>Streptophyta</taxon>
        <taxon>Embryophyta</taxon>
        <taxon>Tracheophyta</taxon>
        <taxon>Spermatophyta</taxon>
        <taxon>Magnoliopsida</taxon>
        <taxon>eudicotyledons</taxon>
        <taxon>Gunneridae</taxon>
        <taxon>Pentapetalae</taxon>
        <taxon>rosids</taxon>
        <taxon>fabids</taxon>
        <taxon>Fabales</taxon>
        <taxon>Fabaceae</taxon>
        <taxon>Papilionoideae</taxon>
        <taxon>50 kb inversion clade</taxon>
        <taxon>dalbergioids sensu lato</taxon>
        <taxon>Dalbergieae</taxon>
        <taxon>Pterocarpus clade</taxon>
        <taxon>Stylosanthes</taxon>
    </lineage>
</organism>
<evidence type="ECO:0000256" key="2">
    <source>
        <dbReference type="ARBA" id="ARBA00023015"/>
    </source>
</evidence>
<dbReference type="PANTHER" id="PTHR31221">
    <property type="entry name" value="WRKY TRANSCRIPTION FACTOR PROTEIN 1-RELATED"/>
    <property type="match status" value="1"/>
</dbReference>
<evidence type="ECO:0000256" key="3">
    <source>
        <dbReference type="ARBA" id="ARBA00023125"/>
    </source>
</evidence>
<feature type="compositionally biased region" description="Basic and acidic residues" evidence="6">
    <location>
        <begin position="15"/>
        <end position="25"/>
    </location>
</feature>
<reference evidence="8 9" key="1">
    <citation type="journal article" date="2023" name="Plants (Basel)">
        <title>Bridging the Gap: Combining Genomics and Transcriptomics Approaches to Understand Stylosanthes scabra, an Orphan Legume from the Brazilian Caatinga.</title>
        <authorList>
            <person name="Ferreira-Neto J.R.C."/>
            <person name="da Silva M.D."/>
            <person name="Binneck E."/>
            <person name="de Melo N.F."/>
            <person name="da Silva R.H."/>
            <person name="de Melo A.L.T.M."/>
            <person name="Pandolfi V."/>
            <person name="Bustamante F.O."/>
            <person name="Brasileiro-Vidal A.C."/>
            <person name="Benko-Iseppon A.M."/>
        </authorList>
    </citation>
    <scope>NUCLEOTIDE SEQUENCE [LARGE SCALE GENOMIC DNA]</scope>
    <source>
        <tissue evidence="8">Leaves</tissue>
    </source>
</reference>
<feature type="region of interest" description="Disordered" evidence="6">
    <location>
        <begin position="170"/>
        <end position="201"/>
    </location>
</feature>
<evidence type="ECO:0000256" key="5">
    <source>
        <dbReference type="ARBA" id="ARBA00023242"/>
    </source>
</evidence>